<accession>A0A914D0F6</accession>
<dbReference type="AlphaFoldDB" id="A0A914D0F6"/>
<evidence type="ECO:0000313" key="2">
    <source>
        <dbReference type="WBParaSite" id="ACRNAN_scaffold1670.g6454.t1"/>
    </source>
</evidence>
<reference evidence="2" key="1">
    <citation type="submission" date="2022-11" db="UniProtKB">
        <authorList>
            <consortium name="WormBaseParasite"/>
        </authorList>
    </citation>
    <scope>IDENTIFICATION</scope>
</reference>
<proteinExistence type="predicted"/>
<protein>
    <submittedName>
        <fullName evidence="2">Uncharacterized protein</fullName>
    </submittedName>
</protein>
<evidence type="ECO:0000313" key="1">
    <source>
        <dbReference type="Proteomes" id="UP000887540"/>
    </source>
</evidence>
<dbReference type="WBParaSite" id="ACRNAN_scaffold1670.g6454.t1">
    <property type="protein sequence ID" value="ACRNAN_scaffold1670.g6454.t1"/>
    <property type="gene ID" value="ACRNAN_scaffold1670.g6454"/>
</dbReference>
<organism evidence="1 2">
    <name type="scientific">Acrobeloides nanus</name>
    <dbReference type="NCBI Taxonomy" id="290746"/>
    <lineage>
        <taxon>Eukaryota</taxon>
        <taxon>Metazoa</taxon>
        <taxon>Ecdysozoa</taxon>
        <taxon>Nematoda</taxon>
        <taxon>Chromadorea</taxon>
        <taxon>Rhabditida</taxon>
        <taxon>Tylenchina</taxon>
        <taxon>Cephalobomorpha</taxon>
        <taxon>Cephaloboidea</taxon>
        <taxon>Cephalobidae</taxon>
        <taxon>Acrobeloides</taxon>
    </lineage>
</organism>
<dbReference type="Proteomes" id="UP000887540">
    <property type="component" value="Unplaced"/>
</dbReference>
<sequence>MWQHEPGELETETNPIQYYNSYIEDLELSESEWKTLIFAELKQYELTNAQRNESYAQNYECQTCVQYRCNCSKC</sequence>
<name>A0A914D0F6_9BILA</name>
<keyword evidence="1" id="KW-1185">Reference proteome</keyword>